<evidence type="ECO:0000256" key="10">
    <source>
        <dbReference type="ARBA" id="ARBA00022759"/>
    </source>
</evidence>
<name>A0A8A4XD75_9VIRU</name>
<feature type="domain" description="CRESS-DNA virus Rep endonuclease" evidence="14">
    <location>
        <begin position="3"/>
        <end position="103"/>
    </location>
</feature>
<proteinExistence type="predicted"/>
<keyword evidence="5" id="KW-0548">Nucleotidyltransferase</keyword>
<dbReference type="InterPro" id="IPR049912">
    <property type="entry name" value="CRESS_DNA_REP"/>
</dbReference>
<evidence type="ECO:0000256" key="4">
    <source>
        <dbReference type="ARBA" id="ARBA00022679"/>
    </source>
</evidence>
<dbReference type="SUPFAM" id="SSF52540">
    <property type="entry name" value="P-loop containing nucleoside triphosphate hydrolases"/>
    <property type="match status" value="1"/>
</dbReference>
<dbReference type="InterPro" id="IPR027417">
    <property type="entry name" value="P-loop_NTPase"/>
</dbReference>
<comment type="subcellular location">
    <subcellularLocation>
        <location evidence="1">Host nucleus</location>
    </subcellularLocation>
</comment>
<keyword evidence="3" id="KW-1048">Host nucleus</keyword>
<evidence type="ECO:0000259" key="14">
    <source>
        <dbReference type="PROSITE" id="PS52020"/>
    </source>
</evidence>
<dbReference type="Gene3D" id="3.40.1310.20">
    <property type="match status" value="1"/>
</dbReference>
<keyword evidence="11" id="KW-0378">Hydrolase</keyword>
<accession>A0A8A4XD75</accession>
<dbReference type="GO" id="GO:0042025">
    <property type="term" value="C:host cell nucleus"/>
    <property type="evidence" value="ECO:0007669"/>
    <property type="project" value="UniProtKB-SubCell"/>
</dbReference>
<keyword evidence="7" id="KW-0540">Nuclease</keyword>
<evidence type="ECO:0000313" key="15">
    <source>
        <dbReference type="EMBL" id="QTE03619.1"/>
    </source>
</evidence>
<evidence type="ECO:0000256" key="6">
    <source>
        <dbReference type="ARBA" id="ARBA00022705"/>
    </source>
</evidence>
<keyword evidence="12" id="KW-0190">Covalent protein-DNA linkage</keyword>
<dbReference type="GO" id="GO:0004519">
    <property type="term" value="F:endonuclease activity"/>
    <property type="evidence" value="ECO:0007669"/>
    <property type="project" value="UniProtKB-KW"/>
</dbReference>
<keyword evidence="4" id="KW-0808">Transferase</keyword>
<dbReference type="GO" id="GO:0046872">
    <property type="term" value="F:metal ion binding"/>
    <property type="evidence" value="ECO:0007669"/>
    <property type="project" value="UniProtKB-KW"/>
</dbReference>
<evidence type="ECO:0000256" key="9">
    <source>
        <dbReference type="ARBA" id="ARBA00022741"/>
    </source>
</evidence>
<dbReference type="GO" id="GO:0016779">
    <property type="term" value="F:nucleotidyltransferase activity"/>
    <property type="evidence" value="ECO:0007669"/>
    <property type="project" value="UniProtKB-KW"/>
</dbReference>
<evidence type="ECO:0000256" key="2">
    <source>
        <dbReference type="ARBA" id="ARBA00014531"/>
    </source>
</evidence>
<evidence type="ECO:0000256" key="13">
    <source>
        <dbReference type="ARBA" id="ARBA00023125"/>
    </source>
</evidence>
<reference evidence="15" key="1">
    <citation type="submission" date="2020-10" db="EMBL/GenBank/DDBJ databases">
        <title>CRESS DNA virus dark matter in the feces of wild birds.</title>
        <authorList>
            <person name="Yang S."/>
            <person name="Zhang W."/>
        </authorList>
    </citation>
    <scope>NUCLEOTIDE SEQUENCE</scope>
    <source>
        <strain evidence="15">Rbf133gen5</strain>
    </source>
</reference>
<evidence type="ECO:0000256" key="5">
    <source>
        <dbReference type="ARBA" id="ARBA00022695"/>
    </source>
</evidence>
<sequence>MFFVNSKYVLLTFAQCGDLDEWNVSDHLSALGAECIVAREVHPKTGGVHLHVFVDFGRKFRSRNVRVFDVDGRHPNVVPSRGTPEKGYDYAIKDGDVVAGGLERPQPRGGMSVGAESIRNVAGLCESTTEFLELFDEMDRGTLFKSFNNIRSYADWRFAPEPVPYVPPFGTEFIGGAADGRDDWLAQSGIGSGGTPLGWLFFHSFGHLFGCIVGTGSLASSDCPAGEGVNYLLTYLGQRPKSLILYGPSRTGKTSWARSLGAHMYFERLFSGKEALGGMCDAEYAVFDDCSIDHMPGWKSWFGAQATVGVRAMYRDATYVAWGKPIVWCTNRDPRIDMRIDINNERSHKWFQDDIDWMEANCIFVAVDSPIFRASTE</sequence>
<evidence type="ECO:0000256" key="7">
    <source>
        <dbReference type="ARBA" id="ARBA00022722"/>
    </source>
</evidence>
<dbReference type="GO" id="GO:0000166">
    <property type="term" value="F:nucleotide binding"/>
    <property type="evidence" value="ECO:0007669"/>
    <property type="project" value="UniProtKB-KW"/>
</dbReference>
<protein>
    <recommendedName>
        <fullName evidence="2">Replication-associated protein</fullName>
    </recommendedName>
</protein>
<dbReference type="GO" id="GO:0006260">
    <property type="term" value="P:DNA replication"/>
    <property type="evidence" value="ECO:0007669"/>
    <property type="project" value="UniProtKB-KW"/>
</dbReference>
<evidence type="ECO:0000256" key="11">
    <source>
        <dbReference type="ARBA" id="ARBA00022801"/>
    </source>
</evidence>
<dbReference type="GO" id="GO:0016787">
    <property type="term" value="F:hydrolase activity"/>
    <property type="evidence" value="ECO:0007669"/>
    <property type="project" value="UniProtKB-KW"/>
</dbReference>
<keyword evidence="9" id="KW-0547">Nucleotide-binding</keyword>
<dbReference type="Gene3D" id="3.40.50.300">
    <property type="entry name" value="P-loop containing nucleotide triphosphate hydrolases"/>
    <property type="match status" value="1"/>
</dbReference>
<keyword evidence="8" id="KW-0479">Metal-binding</keyword>
<dbReference type="EMBL" id="MW182934">
    <property type="protein sequence ID" value="QTE03619.1"/>
    <property type="molecule type" value="Genomic_DNA"/>
</dbReference>
<keyword evidence="6" id="KW-0235">DNA replication</keyword>
<evidence type="ECO:0000256" key="12">
    <source>
        <dbReference type="ARBA" id="ARBA00023124"/>
    </source>
</evidence>
<evidence type="ECO:0000256" key="1">
    <source>
        <dbReference type="ARBA" id="ARBA00004147"/>
    </source>
</evidence>
<keyword evidence="13" id="KW-0238">DNA-binding</keyword>
<dbReference type="Pfam" id="PF00799">
    <property type="entry name" value="Gemini_AL1"/>
    <property type="match status" value="1"/>
</dbReference>
<dbReference type="GO" id="GO:0003677">
    <property type="term" value="F:DNA binding"/>
    <property type="evidence" value="ECO:0007669"/>
    <property type="project" value="UniProtKB-KW"/>
</dbReference>
<dbReference type="SUPFAM" id="SSF55464">
    <property type="entry name" value="Origin of replication-binding domain, RBD-like"/>
    <property type="match status" value="1"/>
</dbReference>
<keyword evidence="10" id="KW-0255">Endonuclease</keyword>
<dbReference type="PROSITE" id="PS52020">
    <property type="entry name" value="CRESS_DNA_REP"/>
    <property type="match status" value="1"/>
</dbReference>
<organism evidence="15">
    <name type="scientific">Ficedula parva Genomoviridae sp</name>
    <dbReference type="NCBI Taxonomy" id="2814952"/>
    <lineage>
        <taxon>Viruses</taxon>
        <taxon>Monodnaviria</taxon>
        <taxon>Shotokuvirae</taxon>
        <taxon>Cressdnaviricota</taxon>
        <taxon>Repensiviricetes</taxon>
        <taxon>Geplafuvirales</taxon>
        <taxon>Genomoviridae</taxon>
    </lineage>
</organism>
<evidence type="ECO:0000256" key="8">
    <source>
        <dbReference type="ARBA" id="ARBA00022723"/>
    </source>
</evidence>
<evidence type="ECO:0000256" key="3">
    <source>
        <dbReference type="ARBA" id="ARBA00022562"/>
    </source>
</evidence>